<feature type="region of interest" description="Disordered" evidence="1">
    <location>
        <begin position="95"/>
        <end position="117"/>
    </location>
</feature>
<evidence type="ECO:0000313" key="2">
    <source>
        <dbReference type="EMBL" id="CAL4108264.1"/>
    </source>
</evidence>
<dbReference type="AlphaFoldDB" id="A0AAV2QYT9"/>
<accession>A0AAV2QYT9</accession>
<evidence type="ECO:0000313" key="3">
    <source>
        <dbReference type="Proteomes" id="UP001497623"/>
    </source>
</evidence>
<dbReference type="EMBL" id="CAXKWB010013602">
    <property type="protein sequence ID" value="CAL4108264.1"/>
    <property type="molecule type" value="Genomic_DNA"/>
</dbReference>
<name>A0AAV2QYT9_MEGNR</name>
<evidence type="ECO:0000256" key="1">
    <source>
        <dbReference type="SAM" id="MobiDB-lite"/>
    </source>
</evidence>
<keyword evidence="3" id="KW-1185">Reference proteome</keyword>
<organism evidence="2 3">
    <name type="scientific">Meganyctiphanes norvegica</name>
    <name type="common">Northern krill</name>
    <name type="synonym">Thysanopoda norvegica</name>
    <dbReference type="NCBI Taxonomy" id="48144"/>
    <lineage>
        <taxon>Eukaryota</taxon>
        <taxon>Metazoa</taxon>
        <taxon>Ecdysozoa</taxon>
        <taxon>Arthropoda</taxon>
        <taxon>Crustacea</taxon>
        <taxon>Multicrustacea</taxon>
        <taxon>Malacostraca</taxon>
        <taxon>Eumalacostraca</taxon>
        <taxon>Eucarida</taxon>
        <taxon>Euphausiacea</taxon>
        <taxon>Euphausiidae</taxon>
        <taxon>Meganyctiphanes</taxon>
    </lineage>
</organism>
<reference evidence="2 3" key="1">
    <citation type="submission" date="2024-05" db="EMBL/GenBank/DDBJ databases">
        <authorList>
            <person name="Wallberg A."/>
        </authorList>
    </citation>
    <scope>NUCLEOTIDE SEQUENCE [LARGE SCALE GENOMIC DNA]</scope>
</reference>
<sequence length="326" mass="37271">MSKMNLIGGANNIRRLSIPDIKSNLKDITGSPRKRLNPDNNDYGEIPDGSSVILSKSRLTMDRAQTPEPTCDYNLKPDAFADLRPVSPQYIPQYQRQDSMGDSDEFSDNEEDIHLEKSPKLPRMQKDSTSVEEQQFRMVKSKNKRNRYLVKVPIENKANKKCVDPVELNDLTCARYPTCMQQYKRGVSPTGQMNLVELDEPSLTSLRVRAKLRMSNNIRKNMEIIQLRFAATAMETELEQMEKEIHESNEPDLLHMMGDDGKIIWKNIDDAGIEAALDSDIESMPTLEQNKFQSLDPEDILDAFLTEKYIILETESPISCQQLINI</sequence>
<feature type="compositionally biased region" description="Acidic residues" evidence="1">
    <location>
        <begin position="101"/>
        <end position="111"/>
    </location>
</feature>
<feature type="region of interest" description="Disordered" evidence="1">
    <location>
        <begin position="24"/>
        <end position="50"/>
    </location>
</feature>
<dbReference type="Proteomes" id="UP001497623">
    <property type="component" value="Unassembled WGS sequence"/>
</dbReference>
<proteinExistence type="predicted"/>
<gene>
    <name evidence="2" type="ORF">MNOR_LOCUS18770</name>
</gene>
<protein>
    <submittedName>
        <fullName evidence="2">Uncharacterized protein</fullName>
    </submittedName>
</protein>
<comment type="caution">
    <text evidence="2">The sequence shown here is derived from an EMBL/GenBank/DDBJ whole genome shotgun (WGS) entry which is preliminary data.</text>
</comment>